<keyword evidence="3" id="KW-0539">Nucleus</keyword>
<dbReference type="RefSeq" id="XP_004345064.1">
    <property type="nucleotide sequence ID" value="XM_004345014.2"/>
</dbReference>
<gene>
    <name evidence="4" type="ORF">CAOG_006315</name>
</gene>
<dbReference type="GO" id="GO:0006284">
    <property type="term" value="P:base-excision repair"/>
    <property type="evidence" value="ECO:0007669"/>
    <property type="project" value="TreeGrafter"/>
</dbReference>
<dbReference type="Proteomes" id="UP000008743">
    <property type="component" value="Unassembled WGS sequence"/>
</dbReference>
<dbReference type="OMA" id="NTMIELA"/>
<dbReference type="EMBL" id="KE346370">
    <property type="protein sequence ID" value="KJE95923.1"/>
    <property type="molecule type" value="Genomic_DNA"/>
</dbReference>
<dbReference type="OrthoDB" id="188186at2759"/>
<dbReference type="GO" id="GO:0000724">
    <property type="term" value="P:double-strand break repair via homologous recombination"/>
    <property type="evidence" value="ECO:0007669"/>
    <property type="project" value="TreeGrafter"/>
</dbReference>
<dbReference type="PANTHER" id="PTHR15114">
    <property type="entry name" value="REPLICATION PROTEIN A3"/>
    <property type="match status" value="1"/>
</dbReference>
<dbReference type="InParanoid" id="A0A0D2WV08"/>
<dbReference type="InterPro" id="IPR012340">
    <property type="entry name" value="NA-bd_OB-fold"/>
</dbReference>
<dbReference type="GO" id="GO:0003684">
    <property type="term" value="F:damaged DNA binding"/>
    <property type="evidence" value="ECO:0007669"/>
    <property type="project" value="TreeGrafter"/>
</dbReference>
<dbReference type="PhylomeDB" id="A0A0D2WV08"/>
<dbReference type="GO" id="GO:0003697">
    <property type="term" value="F:single-stranded DNA binding"/>
    <property type="evidence" value="ECO:0007669"/>
    <property type="project" value="TreeGrafter"/>
</dbReference>
<dbReference type="SUPFAM" id="SSF50249">
    <property type="entry name" value="Nucleic acid-binding proteins"/>
    <property type="match status" value="1"/>
</dbReference>
<keyword evidence="5" id="KW-1185">Reference proteome</keyword>
<dbReference type="GO" id="GO:0006298">
    <property type="term" value="P:mismatch repair"/>
    <property type="evidence" value="ECO:0007669"/>
    <property type="project" value="TreeGrafter"/>
</dbReference>
<dbReference type="GO" id="GO:0035861">
    <property type="term" value="C:site of double-strand break"/>
    <property type="evidence" value="ECO:0007669"/>
    <property type="project" value="TreeGrafter"/>
</dbReference>
<dbReference type="GO" id="GO:0006289">
    <property type="term" value="P:nucleotide-excision repair"/>
    <property type="evidence" value="ECO:0007669"/>
    <property type="project" value="TreeGrafter"/>
</dbReference>
<dbReference type="GO" id="GO:0005662">
    <property type="term" value="C:DNA replication factor A complex"/>
    <property type="evidence" value="ECO:0007669"/>
    <property type="project" value="TreeGrafter"/>
</dbReference>
<proteinExistence type="inferred from homology"/>
<accession>A0A0D2WV08</accession>
<evidence type="ECO:0000256" key="3">
    <source>
        <dbReference type="ARBA" id="ARBA00023242"/>
    </source>
</evidence>
<dbReference type="PANTHER" id="PTHR15114:SF1">
    <property type="entry name" value="REPLICATION PROTEIN A 14 KDA SUBUNIT"/>
    <property type="match status" value="1"/>
</dbReference>
<sequence>MAQDEAPSEYPPTPRVNNSMLAANVDRFVRLVGTVMKINQSTVTIRTSDKGETIVHTNSNAVYAEGDVIEYIGSVQPDLSLVAETFAPFPKSFNMDNYNTMIELARKQYHLFSAVPY</sequence>
<dbReference type="AlphaFoldDB" id="A0A0D2WV08"/>
<evidence type="ECO:0008006" key="6">
    <source>
        <dbReference type="Google" id="ProtNLM"/>
    </source>
</evidence>
<comment type="subcellular location">
    <subcellularLocation>
        <location evidence="1">Nucleus</location>
    </subcellularLocation>
</comment>
<dbReference type="STRING" id="595528.A0A0D2WV08"/>
<evidence type="ECO:0000313" key="5">
    <source>
        <dbReference type="Proteomes" id="UP000008743"/>
    </source>
</evidence>
<dbReference type="Pfam" id="PF08661">
    <property type="entry name" value="Rep_fac-A_3"/>
    <property type="match status" value="1"/>
</dbReference>
<dbReference type="GO" id="GO:0006260">
    <property type="term" value="P:DNA replication"/>
    <property type="evidence" value="ECO:0007669"/>
    <property type="project" value="InterPro"/>
</dbReference>
<protein>
    <recommendedName>
        <fullName evidence="6">Replication factor A protein 3</fullName>
    </recommendedName>
</protein>
<comment type="similarity">
    <text evidence="2">Belongs to the replication factor A protein 3 family.</text>
</comment>
<evidence type="ECO:0000313" key="4">
    <source>
        <dbReference type="EMBL" id="KJE95923.1"/>
    </source>
</evidence>
<dbReference type="Gene3D" id="2.40.50.140">
    <property type="entry name" value="Nucleic acid-binding proteins"/>
    <property type="match status" value="1"/>
</dbReference>
<organism evidence="4 5">
    <name type="scientific">Capsaspora owczarzaki (strain ATCC 30864)</name>
    <dbReference type="NCBI Taxonomy" id="595528"/>
    <lineage>
        <taxon>Eukaryota</taxon>
        <taxon>Filasterea</taxon>
        <taxon>Capsaspora</taxon>
    </lineage>
</organism>
<dbReference type="InterPro" id="IPR013970">
    <property type="entry name" value="Rfa2"/>
</dbReference>
<name>A0A0D2WV08_CAPO3</name>
<reference evidence="5" key="1">
    <citation type="submission" date="2011-02" db="EMBL/GenBank/DDBJ databases">
        <title>The Genome Sequence of Capsaspora owczarzaki ATCC 30864.</title>
        <authorList>
            <person name="Russ C."/>
            <person name="Cuomo C."/>
            <person name="Burger G."/>
            <person name="Gray M.W."/>
            <person name="Holland P.W.H."/>
            <person name="King N."/>
            <person name="Lang F.B.F."/>
            <person name="Roger A.J."/>
            <person name="Ruiz-Trillo I."/>
            <person name="Young S.K."/>
            <person name="Zeng Q."/>
            <person name="Gargeya S."/>
            <person name="Alvarado L."/>
            <person name="Berlin A."/>
            <person name="Chapman S.B."/>
            <person name="Chen Z."/>
            <person name="Freedman E."/>
            <person name="Gellesch M."/>
            <person name="Goldberg J."/>
            <person name="Griggs A."/>
            <person name="Gujja S."/>
            <person name="Heilman E."/>
            <person name="Heiman D."/>
            <person name="Howarth C."/>
            <person name="Mehta T."/>
            <person name="Neiman D."/>
            <person name="Pearson M."/>
            <person name="Roberts A."/>
            <person name="Saif S."/>
            <person name="Shea T."/>
            <person name="Shenoy N."/>
            <person name="Sisk P."/>
            <person name="Stolte C."/>
            <person name="Sykes S."/>
            <person name="White J."/>
            <person name="Yandava C."/>
            <person name="Haas B."/>
            <person name="Nusbaum C."/>
            <person name="Birren B."/>
        </authorList>
    </citation>
    <scope>NUCLEOTIDE SEQUENCE</scope>
    <source>
        <strain evidence="5">ATCC 30864</strain>
    </source>
</reference>
<evidence type="ECO:0000256" key="1">
    <source>
        <dbReference type="ARBA" id="ARBA00004123"/>
    </source>
</evidence>
<evidence type="ECO:0000256" key="2">
    <source>
        <dbReference type="ARBA" id="ARBA00009761"/>
    </source>
</evidence>